<accession>A0A8J2PLN5</accession>
<evidence type="ECO:0008006" key="3">
    <source>
        <dbReference type="Google" id="ProtNLM"/>
    </source>
</evidence>
<evidence type="ECO:0000313" key="2">
    <source>
        <dbReference type="Proteomes" id="UP000708208"/>
    </source>
</evidence>
<comment type="caution">
    <text evidence="1">The sequence shown here is derived from an EMBL/GenBank/DDBJ whole genome shotgun (WGS) entry which is preliminary data.</text>
</comment>
<dbReference type="Pfam" id="PF15880">
    <property type="entry name" value="NDUFV3"/>
    <property type="match status" value="1"/>
</dbReference>
<proteinExistence type="predicted"/>
<dbReference type="AlphaFoldDB" id="A0A8J2PLN5"/>
<dbReference type="OrthoDB" id="6161911at2759"/>
<evidence type="ECO:0000313" key="1">
    <source>
        <dbReference type="EMBL" id="CAG7828224.1"/>
    </source>
</evidence>
<reference evidence="1" key="1">
    <citation type="submission" date="2021-06" db="EMBL/GenBank/DDBJ databases">
        <authorList>
            <person name="Hodson N. C."/>
            <person name="Mongue J. A."/>
            <person name="Jaron S. K."/>
        </authorList>
    </citation>
    <scope>NUCLEOTIDE SEQUENCE</scope>
</reference>
<dbReference type="Proteomes" id="UP000708208">
    <property type="component" value="Unassembled WGS sequence"/>
</dbReference>
<keyword evidence="2" id="KW-1185">Reference proteome</keyword>
<name>A0A8J2PLN5_9HEXA</name>
<dbReference type="GO" id="GO:0005739">
    <property type="term" value="C:mitochondrion"/>
    <property type="evidence" value="ECO:0007669"/>
    <property type="project" value="InterPro"/>
</dbReference>
<gene>
    <name evidence="1" type="ORF">AFUS01_LOCUS38167</name>
</gene>
<dbReference type="GO" id="GO:0045271">
    <property type="term" value="C:respiratory chain complex I"/>
    <property type="evidence" value="ECO:0007669"/>
    <property type="project" value="InterPro"/>
</dbReference>
<sequence length="43" mass="4970">GPGASKTGKYQNPEYFMYHELSYTDMDVVMAKYRLPQPSSRPK</sequence>
<dbReference type="InterPro" id="IPR026193">
    <property type="entry name" value="NDUFV3"/>
</dbReference>
<feature type="non-terminal residue" evidence="1">
    <location>
        <position position="1"/>
    </location>
</feature>
<protein>
    <recommendedName>
        <fullName evidence="3">NADH dehydrogenase [ubiquinone] flavoprotein 3, mitochondrial</fullName>
    </recommendedName>
</protein>
<organism evidence="1 2">
    <name type="scientific">Allacma fusca</name>
    <dbReference type="NCBI Taxonomy" id="39272"/>
    <lineage>
        <taxon>Eukaryota</taxon>
        <taxon>Metazoa</taxon>
        <taxon>Ecdysozoa</taxon>
        <taxon>Arthropoda</taxon>
        <taxon>Hexapoda</taxon>
        <taxon>Collembola</taxon>
        <taxon>Symphypleona</taxon>
        <taxon>Sminthuridae</taxon>
        <taxon>Allacma</taxon>
    </lineage>
</organism>
<dbReference type="EMBL" id="CAJVCH010546665">
    <property type="protein sequence ID" value="CAG7828224.1"/>
    <property type="molecule type" value="Genomic_DNA"/>
</dbReference>